<dbReference type="Proteomes" id="UP000747542">
    <property type="component" value="Unassembled WGS sequence"/>
</dbReference>
<accession>A0A8J5KC39</accession>
<comment type="caution">
    <text evidence="1">The sequence shown here is derived from an EMBL/GenBank/DDBJ whole genome shotgun (WGS) entry which is preliminary data.</text>
</comment>
<proteinExistence type="predicted"/>
<evidence type="ECO:0000313" key="2">
    <source>
        <dbReference type="Proteomes" id="UP000747542"/>
    </source>
</evidence>
<evidence type="ECO:0000313" key="1">
    <source>
        <dbReference type="EMBL" id="KAG7169180.1"/>
    </source>
</evidence>
<gene>
    <name evidence="1" type="ORF">Hamer_G023137</name>
</gene>
<dbReference type="EMBL" id="JAHLQT010018068">
    <property type="protein sequence ID" value="KAG7169180.1"/>
    <property type="molecule type" value="Genomic_DNA"/>
</dbReference>
<dbReference type="AlphaFoldDB" id="A0A8J5KC39"/>
<reference evidence="1" key="1">
    <citation type="journal article" date="2021" name="Sci. Adv.">
        <title>The American lobster genome reveals insights on longevity, neural, and immune adaptations.</title>
        <authorList>
            <person name="Polinski J.M."/>
            <person name="Zimin A.V."/>
            <person name="Clark K.F."/>
            <person name="Kohn A.B."/>
            <person name="Sadowski N."/>
            <person name="Timp W."/>
            <person name="Ptitsyn A."/>
            <person name="Khanna P."/>
            <person name="Romanova D.Y."/>
            <person name="Williams P."/>
            <person name="Greenwood S.J."/>
            <person name="Moroz L.L."/>
            <person name="Walt D.R."/>
            <person name="Bodnar A.G."/>
        </authorList>
    </citation>
    <scope>NUCLEOTIDE SEQUENCE</scope>
    <source>
        <strain evidence="1">GMGI-L3</strain>
    </source>
</reference>
<sequence length="66" mass="7411">MTNEHTPCLIHVHFATLQTGLLQDLDLDQRHTGPHPSQKHHLAQAVLQLLVPSFTLTRPACHNAYP</sequence>
<name>A0A8J5KC39_HOMAM</name>
<organism evidence="1 2">
    <name type="scientific">Homarus americanus</name>
    <name type="common">American lobster</name>
    <dbReference type="NCBI Taxonomy" id="6706"/>
    <lineage>
        <taxon>Eukaryota</taxon>
        <taxon>Metazoa</taxon>
        <taxon>Ecdysozoa</taxon>
        <taxon>Arthropoda</taxon>
        <taxon>Crustacea</taxon>
        <taxon>Multicrustacea</taxon>
        <taxon>Malacostraca</taxon>
        <taxon>Eumalacostraca</taxon>
        <taxon>Eucarida</taxon>
        <taxon>Decapoda</taxon>
        <taxon>Pleocyemata</taxon>
        <taxon>Astacidea</taxon>
        <taxon>Nephropoidea</taxon>
        <taxon>Nephropidae</taxon>
        <taxon>Homarus</taxon>
    </lineage>
</organism>
<keyword evidence="2" id="KW-1185">Reference proteome</keyword>
<protein>
    <submittedName>
        <fullName evidence="1">Uncharacterized protein</fullName>
    </submittedName>
</protein>